<keyword evidence="2" id="KW-0813">Transport</keyword>
<dbReference type="Pfam" id="PF08402">
    <property type="entry name" value="TOBE_2"/>
    <property type="match status" value="1"/>
</dbReference>
<dbReference type="InterPro" id="IPR027417">
    <property type="entry name" value="P-loop_NTPase"/>
</dbReference>
<keyword evidence="4 6" id="KW-0067">ATP-binding</keyword>
<dbReference type="InterPro" id="IPR008995">
    <property type="entry name" value="Mo/tungstate-bd_C_term_dom"/>
</dbReference>
<evidence type="ECO:0000256" key="2">
    <source>
        <dbReference type="ARBA" id="ARBA00022448"/>
    </source>
</evidence>
<dbReference type="PROSITE" id="PS50893">
    <property type="entry name" value="ABC_TRANSPORTER_2"/>
    <property type="match status" value="1"/>
</dbReference>
<dbReference type="EMBL" id="JAUSVK010000001">
    <property type="protein sequence ID" value="MDQ0391841.1"/>
    <property type="molecule type" value="Genomic_DNA"/>
</dbReference>
<dbReference type="InterPro" id="IPR003439">
    <property type="entry name" value="ABC_transporter-like_ATP-bd"/>
</dbReference>
<reference evidence="6 7" key="1">
    <citation type="submission" date="2023-07" db="EMBL/GenBank/DDBJ databases">
        <title>Genomic Encyclopedia of Type Strains, Phase IV (KMG-IV): sequencing the most valuable type-strain genomes for metagenomic binning, comparative biology and taxonomic classification.</title>
        <authorList>
            <person name="Goeker M."/>
        </authorList>
    </citation>
    <scope>NUCLEOTIDE SEQUENCE [LARGE SCALE GENOMIC DNA]</scope>
    <source>
        <strain evidence="6 7">DSM 5896</strain>
    </source>
</reference>
<dbReference type="InterPro" id="IPR050093">
    <property type="entry name" value="ABC_SmlMolc_Importer"/>
</dbReference>
<dbReference type="Gene3D" id="2.40.50.100">
    <property type="match status" value="1"/>
</dbReference>
<keyword evidence="3" id="KW-0547">Nucleotide-binding</keyword>
<evidence type="ECO:0000313" key="6">
    <source>
        <dbReference type="EMBL" id="MDQ0391841.1"/>
    </source>
</evidence>
<keyword evidence="7" id="KW-1185">Reference proteome</keyword>
<evidence type="ECO:0000256" key="1">
    <source>
        <dbReference type="ARBA" id="ARBA00005417"/>
    </source>
</evidence>
<proteinExistence type="inferred from homology"/>
<dbReference type="SUPFAM" id="SSF50331">
    <property type="entry name" value="MOP-like"/>
    <property type="match status" value="1"/>
</dbReference>
<sequence length="385" mass="40976">MTAASLSMQADAQAGAATQVAAPAAGSRVGFDEVTIAYGASTIVDRLTLDIDPGEILALIGPSGSGKTTALRALAGFVRPVAGRLTIGDTDVTRLPPYARGIGMVVQNYALFPHMKVEENVAFGLDARGTARDIVRERVASSLRMVGMLDFMGRYPRQLSGGQQQRVAIARALAIRPRVLLLDEPLSALDAQIRRTMVEELAKLHRELPGLTVLYVTHDQAEALTLADRIAIMRGGRLAAHAPSNALYRRPPNRFAAEFLGRANLLDVSVAGHEQGTPFMRVRFGAGTLLAAAHPQMEAGAKALLCVRPHDLVLRRDEIHCNAVTGTVQAIQWQGDLHALTVEVGGNASPVRVVSAPLREPPAPGTTVELYFAAEDATLIADEAA</sequence>
<dbReference type="InterPro" id="IPR017871">
    <property type="entry name" value="ABC_transporter-like_CS"/>
</dbReference>
<evidence type="ECO:0000259" key="5">
    <source>
        <dbReference type="PROSITE" id="PS50893"/>
    </source>
</evidence>
<dbReference type="Gene3D" id="3.40.50.300">
    <property type="entry name" value="P-loop containing nucleotide triphosphate hydrolases"/>
    <property type="match status" value="1"/>
</dbReference>
<dbReference type="Proteomes" id="UP001237448">
    <property type="component" value="Unassembled WGS sequence"/>
</dbReference>
<accession>A0ABU0FB50</accession>
<dbReference type="PANTHER" id="PTHR42781:SF4">
    <property type="entry name" value="SPERMIDINE_PUTRESCINE IMPORT ATP-BINDING PROTEIN POTA"/>
    <property type="match status" value="1"/>
</dbReference>
<protein>
    <submittedName>
        <fullName evidence="6">2-aminoethylphosphonate transport system ATP-binding protein</fullName>
    </submittedName>
</protein>
<evidence type="ECO:0000313" key="7">
    <source>
        <dbReference type="Proteomes" id="UP001237448"/>
    </source>
</evidence>
<dbReference type="SMART" id="SM00382">
    <property type="entry name" value="AAA"/>
    <property type="match status" value="1"/>
</dbReference>
<feature type="domain" description="ABC transporter" evidence="5">
    <location>
        <begin position="29"/>
        <end position="260"/>
    </location>
</feature>
<dbReference type="PANTHER" id="PTHR42781">
    <property type="entry name" value="SPERMIDINE/PUTRESCINE IMPORT ATP-BINDING PROTEIN POTA"/>
    <property type="match status" value="1"/>
</dbReference>
<dbReference type="PROSITE" id="PS00211">
    <property type="entry name" value="ABC_TRANSPORTER_1"/>
    <property type="match status" value="1"/>
</dbReference>
<name>A0ABU0FB50_9HYPH</name>
<dbReference type="InterPro" id="IPR013611">
    <property type="entry name" value="Transp-assoc_OB_typ2"/>
</dbReference>
<organism evidence="6 7">
    <name type="scientific">Labrys monachus</name>
    <dbReference type="NCBI Taxonomy" id="217067"/>
    <lineage>
        <taxon>Bacteria</taxon>
        <taxon>Pseudomonadati</taxon>
        <taxon>Pseudomonadota</taxon>
        <taxon>Alphaproteobacteria</taxon>
        <taxon>Hyphomicrobiales</taxon>
        <taxon>Xanthobacteraceae</taxon>
        <taxon>Labrys</taxon>
    </lineage>
</organism>
<evidence type="ECO:0000256" key="4">
    <source>
        <dbReference type="ARBA" id="ARBA00022840"/>
    </source>
</evidence>
<gene>
    <name evidence="6" type="ORF">J3R73_001633</name>
</gene>
<dbReference type="SUPFAM" id="SSF52540">
    <property type="entry name" value="P-loop containing nucleoside triphosphate hydrolases"/>
    <property type="match status" value="1"/>
</dbReference>
<evidence type="ECO:0000256" key="3">
    <source>
        <dbReference type="ARBA" id="ARBA00022741"/>
    </source>
</evidence>
<dbReference type="InterPro" id="IPR003593">
    <property type="entry name" value="AAA+_ATPase"/>
</dbReference>
<dbReference type="Pfam" id="PF00005">
    <property type="entry name" value="ABC_tran"/>
    <property type="match status" value="1"/>
</dbReference>
<dbReference type="RefSeq" id="WP_307424811.1">
    <property type="nucleotide sequence ID" value="NZ_JAUSVK010000001.1"/>
</dbReference>
<comment type="similarity">
    <text evidence="1">Belongs to the ABC transporter superfamily.</text>
</comment>
<dbReference type="GO" id="GO:0005524">
    <property type="term" value="F:ATP binding"/>
    <property type="evidence" value="ECO:0007669"/>
    <property type="project" value="UniProtKB-KW"/>
</dbReference>
<comment type="caution">
    <text evidence="6">The sequence shown here is derived from an EMBL/GenBank/DDBJ whole genome shotgun (WGS) entry which is preliminary data.</text>
</comment>